<dbReference type="OrthoDB" id="9802264at2"/>
<accession>K6UKN3</accession>
<dbReference type="eggNOG" id="COG3842">
    <property type="taxonomic scope" value="Bacteria"/>
</dbReference>
<dbReference type="InterPro" id="IPR050093">
    <property type="entry name" value="ABC_SmlMolc_Importer"/>
</dbReference>
<dbReference type="GO" id="GO:0016887">
    <property type="term" value="F:ATP hydrolysis activity"/>
    <property type="evidence" value="ECO:0007669"/>
    <property type="project" value="InterPro"/>
</dbReference>
<name>K6UKN3_9MICO</name>
<feature type="domain" description="ABC transporter" evidence="5">
    <location>
        <begin position="13"/>
        <end position="241"/>
    </location>
</feature>
<dbReference type="PANTHER" id="PTHR42781:SF4">
    <property type="entry name" value="SPERMIDINE_PUTRESCINE IMPORT ATP-BINDING PROTEIN POTA"/>
    <property type="match status" value="1"/>
</dbReference>
<dbReference type="EMBL" id="BAGZ01000001">
    <property type="protein sequence ID" value="GAB76536.1"/>
    <property type="molecule type" value="Genomic_DNA"/>
</dbReference>
<dbReference type="RefSeq" id="WP_006501286.1">
    <property type="nucleotide sequence ID" value="NZ_BAGZ01000001.1"/>
</dbReference>
<evidence type="ECO:0000256" key="3">
    <source>
        <dbReference type="ARBA" id="ARBA00022840"/>
    </source>
</evidence>
<sequence>MSIPSHTARAGDLHLEQLTKTYERTLAVDGIDLDVPAGRYVALLGPSGCGKTTTLRMIAGFEKPSGGRILLGADDLTRSRPHERPINTVFQSYALFPHLDVLGNVAFGPRRRRVKDAEARARQALDLVQLGALARRRPAELSGGEQQRVALARALVNDPAVLLLDEPLGALDLRLRRAMQDGLKELQNRLGTTFLHVTHDQEEALTLADEVAVMRGGRVEQYGSPQQVYELPQTAFVATFLGRALLAPARRVGSIGTGGGEAVEFAVGSAGIVRVPADRIAARAAADTDLLIGIRPERVRLRPGPPVDPADRSPQTPGPKQHTSPYGLDLVGPGTVISATFTGPGTAYQVAVDGLPDWQVLAANDGVTPRFAPGDIVHLAFDAGHAFAVSAVEPPS</sequence>
<evidence type="ECO:0000313" key="6">
    <source>
        <dbReference type="EMBL" id="GAB76536.1"/>
    </source>
</evidence>
<protein>
    <submittedName>
        <fullName evidence="6">Putative ABC transporter ATP-binding protein</fullName>
    </submittedName>
</protein>
<dbReference type="Pfam" id="PF00005">
    <property type="entry name" value="ABC_tran"/>
    <property type="match status" value="1"/>
</dbReference>
<dbReference type="PROSITE" id="PS50893">
    <property type="entry name" value="ABC_TRANSPORTER_2"/>
    <property type="match status" value="1"/>
</dbReference>
<dbReference type="InterPro" id="IPR008995">
    <property type="entry name" value="Mo/tungstate-bd_C_term_dom"/>
</dbReference>
<comment type="caution">
    <text evidence="6">The sequence shown here is derived from an EMBL/GenBank/DDBJ whole genome shotgun (WGS) entry which is preliminary data.</text>
</comment>
<dbReference type="STRING" id="100225.SAMN05421595_1664"/>
<dbReference type="PANTHER" id="PTHR42781">
    <property type="entry name" value="SPERMIDINE/PUTRESCINE IMPORT ATP-BINDING PROTEIN POTA"/>
    <property type="match status" value="1"/>
</dbReference>
<keyword evidence="2" id="KW-0547">Nucleotide-binding</keyword>
<dbReference type="PROSITE" id="PS00211">
    <property type="entry name" value="ABC_TRANSPORTER_1"/>
    <property type="match status" value="1"/>
</dbReference>
<dbReference type="Proteomes" id="UP000008495">
    <property type="component" value="Unassembled WGS sequence"/>
</dbReference>
<keyword evidence="3 6" id="KW-0067">ATP-binding</keyword>
<feature type="region of interest" description="Disordered" evidence="4">
    <location>
        <begin position="299"/>
        <end position="327"/>
    </location>
</feature>
<dbReference type="SMART" id="SM00382">
    <property type="entry name" value="AAA"/>
    <property type="match status" value="1"/>
</dbReference>
<dbReference type="Gene3D" id="3.40.50.300">
    <property type="entry name" value="P-loop containing nucleotide triphosphate hydrolases"/>
    <property type="match status" value="1"/>
</dbReference>
<keyword evidence="1" id="KW-0813">Transport</keyword>
<keyword evidence="7" id="KW-1185">Reference proteome</keyword>
<proteinExistence type="predicted"/>
<evidence type="ECO:0000313" key="7">
    <source>
        <dbReference type="Proteomes" id="UP000008495"/>
    </source>
</evidence>
<dbReference type="InterPro" id="IPR003593">
    <property type="entry name" value="AAA+_ATPase"/>
</dbReference>
<dbReference type="Gene3D" id="2.40.50.100">
    <property type="match status" value="1"/>
</dbReference>
<organism evidence="6 7">
    <name type="scientific">Austwickia chelonae NBRC 105200</name>
    <dbReference type="NCBI Taxonomy" id="1184607"/>
    <lineage>
        <taxon>Bacteria</taxon>
        <taxon>Bacillati</taxon>
        <taxon>Actinomycetota</taxon>
        <taxon>Actinomycetes</taxon>
        <taxon>Micrococcales</taxon>
        <taxon>Dermatophilaceae</taxon>
        <taxon>Austwickia</taxon>
    </lineage>
</organism>
<dbReference type="InterPro" id="IPR017871">
    <property type="entry name" value="ABC_transporter-like_CS"/>
</dbReference>
<gene>
    <name evidence="6" type="ORF">AUCHE_01_00980</name>
</gene>
<dbReference type="GO" id="GO:0022857">
    <property type="term" value="F:transmembrane transporter activity"/>
    <property type="evidence" value="ECO:0007669"/>
    <property type="project" value="InterPro"/>
</dbReference>
<evidence type="ECO:0000259" key="5">
    <source>
        <dbReference type="PROSITE" id="PS50893"/>
    </source>
</evidence>
<dbReference type="InterPro" id="IPR003439">
    <property type="entry name" value="ABC_transporter-like_ATP-bd"/>
</dbReference>
<dbReference type="InterPro" id="IPR027417">
    <property type="entry name" value="P-loop_NTPase"/>
</dbReference>
<dbReference type="InterPro" id="IPR013611">
    <property type="entry name" value="Transp-assoc_OB_typ2"/>
</dbReference>
<dbReference type="AlphaFoldDB" id="K6UKN3"/>
<dbReference type="Pfam" id="PF08402">
    <property type="entry name" value="TOBE_2"/>
    <property type="match status" value="1"/>
</dbReference>
<reference evidence="6 7" key="1">
    <citation type="submission" date="2012-08" db="EMBL/GenBank/DDBJ databases">
        <title>Whole genome shotgun sequence of Austwickia chelonae NBRC 105200.</title>
        <authorList>
            <person name="Yoshida I."/>
            <person name="Hosoyama A."/>
            <person name="Tsuchikane K."/>
            <person name="Katsumata H."/>
            <person name="Ando Y."/>
            <person name="Ohji S."/>
            <person name="Hamada M."/>
            <person name="Tamura T."/>
            <person name="Yamazoe A."/>
            <person name="Yamazaki S."/>
            <person name="Fujita N."/>
        </authorList>
    </citation>
    <scope>NUCLEOTIDE SEQUENCE [LARGE SCALE GENOMIC DNA]</scope>
    <source>
        <strain evidence="6 7">NBRC 105200</strain>
    </source>
</reference>
<dbReference type="GO" id="GO:0043190">
    <property type="term" value="C:ATP-binding cassette (ABC) transporter complex"/>
    <property type="evidence" value="ECO:0007669"/>
    <property type="project" value="InterPro"/>
</dbReference>
<evidence type="ECO:0000256" key="1">
    <source>
        <dbReference type="ARBA" id="ARBA00022448"/>
    </source>
</evidence>
<dbReference type="SUPFAM" id="SSF50331">
    <property type="entry name" value="MOP-like"/>
    <property type="match status" value="1"/>
</dbReference>
<evidence type="ECO:0000256" key="4">
    <source>
        <dbReference type="SAM" id="MobiDB-lite"/>
    </source>
</evidence>
<dbReference type="GO" id="GO:0005524">
    <property type="term" value="F:ATP binding"/>
    <property type="evidence" value="ECO:0007669"/>
    <property type="project" value="UniProtKB-KW"/>
</dbReference>
<dbReference type="SUPFAM" id="SSF52540">
    <property type="entry name" value="P-loop containing nucleoside triphosphate hydrolases"/>
    <property type="match status" value="1"/>
</dbReference>
<dbReference type="FunFam" id="3.40.50.300:FF:000133">
    <property type="entry name" value="Spermidine/putrescine import ATP-binding protein PotA"/>
    <property type="match status" value="1"/>
</dbReference>
<evidence type="ECO:0000256" key="2">
    <source>
        <dbReference type="ARBA" id="ARBA00022741"/>
    </source>
</evidence>